<dbReference type="GO" id="GO:0006974">
    <property type="term" value="P:DNA damage response"/>
    <property type="evidence" value="ECO:0007669"/>
    <property type="project" value="UniProtKB-KW"/>
</dbReference>
<evidence type="ECO:0000259" key="23">
    <source>
        <dbReference type="PROSITE" id="PS50016"/>
    </source>
</evidence>
<dbReference type="InterPro" id="IPR047174">
    <property type="entry name" value="BAZ1B"/>
</dbReference>
<dbReference type="PROSITE" id="PS50016">
    <property type="entry name" value="ZF_PHD_2"/>
    <property type="match status" value="1"/>
</dbReference>
<keyword evidence="7 21" id="KW-0863">Zinc-finger</keyword>
<feature type="compositionally biased region" description="Acidic residues" evidence="22">
    <location>
        <begin position="68"/>
        <end position="94"/>
    </location>
</feature>
<evidence type="ECO:0000256" key="16">
    <source>
        <dbReference type="ARBA" id="ARBA00023242"/>
    </source>
</evidence>
<organism evidence="24 25">
    <name type="scientific">Takifugu bimaculatus</name>
    <dbReference type="NCBI Taxonomy" id="433685"/>
    <lineage>
        <taxon>Eukaryota</taxon>
        <taxon>Metazoa</taxon>
        <taxon>Chordata</taxon>
        <taxon>Craniata</taxon>
        <taxon>Vertebrata</taxon>
        <taxon>Euteleostomi</taxon>
        <taxon>Actinopterygii</taxon>
        <taxon>Neopterygii</taxon>
        <taxon>Teleostei</taxon>
        <taxon>Neoteleostei</taxon>
        <taxon>Acanthomorphata</taxon>
        <taxon>Eupercaria</taxon>
        <taxon>Tetraodontiformes</taxon>
        <taxon>Tetradontoidea</taxon>
        <taxon>Tetraodontidae</taxon>
        <taxon>Takifugu</taxon>
    </lineage>
</organism>
<keyword evidence="8" id="KW-0418">Kinase</keyword>
<dbReference type="GO" id="GO:0140801">
    <property type="term" value="F:histone H2AXY142 kinase activity"/>
    <property type="evidence" value="ECO:0007669"/>
    <property type="project" value="InterPro"/>
</dbReference>
<evidence type="ECO:0000256" key="17">
    <source>
        <dbReference type="ARBA" id="ARBA00051245"/>
    </source>
</evidence>
<keyword evidence="15" id="KW-0804">Transcription</keyword>
<evidence type="ECO:0000313" key="24">
    <source>
        <dbReference type="EMBL" id="TNN01484.1"/>
    </source>
</evidence>
<evidence type="ECO:0000256" key="7">
    <source>
        <dbReference type="ARBA" id="ARBA00022771"/>
    </source>
</evidence>
<keyword evidence="10" id="KW-0067">ATP-binding</keyword>
<evidence type="ECO:0000256" key="8">
    <source>
        <dbReference type="ARBA" id="ARBA00022777"/>
    </source>
</evidence>
<feature type="compositionally biased region" description="Basic residues" evidence="22">
    <location>
        <begin position="118"/>
        <end position="127"/>
    </location>
</feature>
<keyword evidence="14" id="KW-0829">Tyrosine-protein kinase</keyword>
<evidence type="ECO:0000313" key="25">
    <source>
        <dbReference type="Proteomes" id="UP000516260"/>
    </source>
</evidence>
<dbReference type="PROSITE" id="PS01359">
    <property type="entry name" value="ZF_PHD_1"/>
    <property type="match status" value="1"/>
</dbReference>
<feature type="compositionally biased region" description="Polar residues" evidence="22">
    <location>
        <begin position="129"/>
        <end position="140"/>
    </location>
</feature>
<evidence type="ECO:0000256" key="18">
    <source>
        <dbReference type="ARBA" id="ARBA00061696"/>
    </source>
</evidence>
<evidence type="ECO:0000256" key="3">
    <source>
        <dbReference type="ARBA" id="ARBA00022679"/>
    </source>
</evidence>
<evidence type="ECO:0000256" key="2">
    <source>
        <dbReference type="ARBA" id="ARBA00011903"/>
    </source>
</evidence>
<keyword evidence="5" id="KW-0547">Nucleotide-binding</keyword>
<dbReference type="InterPro" id="IPR001965">
    <property type="entry name" value="Znf_PHD"/>
</dbReference>
<evidence type="ECO:0000256" key="12">
    <source>
        <dbReference type="ARBA" id="ARBA00023054"/>
    </source>
</evidence>
<comment type="similarity">
    <text evidence="18">Belongs to the WAL family. BAZ1B subfamily.</text>
</comment>
<evidence type="ECO:0000256" key="19">
    <source>
        <dbReference type="ARBA" id="ARBA00069894"/>
    </source>
</evidence>
<dbReference type="GO" id="GO:0090535">
    <property type="term" value="C:WICH complex"/>
    <property type="evidence" value="ECO:0007669"/>
    <property type="project" value="InterPro"/>
</dbReference>
<name>A0A4Z2CBG0_9TELE</name>
<keyword evidence="9" id="KW-0862">Zinc</keyword>
<evidence type="ECO:0000256" key="15">
    <source>
        <dbReference type="ARBA" id="ARBA00023163"/>
    </source>
</evidence>
<keyword evidence="3" id="KW-0808">Transferase</keyword>
<dbReference type="InterPro" id="IPR019787">
    <property type="entry name" value="Znf_PHD-finger"/>
</dbReference>
<dbReference type="InterPro" id="IPR013083">
    <property type="entry name" value="Znf_RING/FYVE/PHD"/>
</dbReference>
<evidence type="ECO:0000256" key="1">
    <source>
        <dbReference type="ARBA" id="ARBA00001936"/>
    </source>
</evidence>
<keyword evidence="25" id="KW-1185">Reference proteome</keyword>
<dbReference type="Proteomes" id="UP000516260">
    <property type="component" value="Chromosome 11"/>
</dbReference>
<evidence type="ECO:0000256" key="10">
    <source>
        <dbReference type="ARBA" id="ARBA00022840"/>
    </source>
</evidence>
<evidence type="ECO:0000256" key="13">
    <source>
        <dbReference type="ARBA" id="ARBA00023117"/>
    </source>
</evidence>
<keyword evidence="4" id="KW-0479">Metal-binding</keyword>
<dbReference type="Gene3D" id="3.30.40.10">
    <property type="entry name" value="Zinc/RING finger domain, C3HC4 (zinc finger)"/>
    <property type="match status" value="1"/>
</dbReference>
<keyword evidence="16" id="KW-0539">Nucleus</keyword>
<dbReference type="GO" id="GO:0042393">
    <property type="term" value="F:histone binding"/>
    <property type="evidence" value="ECO:0007669"/>
    <property type="project" value="TreeGrafter"/>
</dbReference>
<dbReference type="PANTHER" id="PTHR46802:SF1">
    <property type="entry name" value="TYROSINE-PROTEIN KINASE BAZ1B"/>
    <property type="match status" value="1"/>
</dbReference>
<dbReference type="InterPro" id="IPR019786">
    <property type="entry name" value="Zinc_finger_PHD-type_CS"/>
</dbReference>
<feature type="region of interest" description="Disordered" evidence="22">
    <location>
        <begin position="59"/>
        <end position="169"/>
    </location>
</feature>
<comment type="caution">
    <text evidence="24">The sequence shown here is derived from an EMBL/GenBank/DDBJ whole genome shotgun (WGS) entry which is preliminary data.</text>
</comment>
<dbReference type="Pfam" id="PF00628">
    <property type="entry name" value="PHD"/>
    <property type="match status" value="1"/>
</dbReference>
<comment type="catalytic activity">
    <reaction evidence="17">
        <text>L-tyrosyl-[protein] + ATP = O-phospho-L-tyrosyl-[protein] + ADP + H(+)</text>
        <dbReference type="Rhea" id="RHEA:10596"/>
        <dbReference type="Rhea" id="RHEA-COMP:10136"/>
        <dbReference type="Rhea" id="RHEA-COMP:20101"/>
        <dbReference type="ChEBI" id="CHEBI:15378"/>
        <dbReference type="ChEBI" id="CHEBI:30616"/>
        <dbReference type="ChEBI" id="CHEBI:46858"/>
        <dbReference type="ChEBI" id="CHEBI:61978"/>
        <dbReference type="ChEBI" id="CHEBI:456216"/>
        <dbReference type="EC" id="2.7.10.2"/>
    </reaction>
</comment>
<reference evidence="24 25" key="1">
    <citation type="submission" date="2019-04" db="EMBL/GenBank/DDBJ databases">
        <title>The sequence and de novo assembly of Takifugu bimaculatus genome using PacBio and Hi-C technologies.</title>
        <authorList>
            <person name="Xu P."/>
            <person name="Liu B."/>
            <person name="Zhou Z."/>
        </authorList>
    </citation>
    <scope>NUCLEOTIDE SEQUENCE [LARGE SCALE GENOMIC DNA]</scope>
    <source>
        <strain evidence="24">TB-2018</strain>
        <tissue evidence="24">Muscle</tissue>
    </source>
</reference>
<evidence type="ECO:0000256" key="21">
    <source>
        <dbReference type="PROSITE-ProRule" id="PRU00146"/>
    </source>
</evidence>
<dbReference type="AlphaFoldDB" id="A0A4Z2CBG0"/>
<evidence type="ECO:0000256" key="11">
    <source>
        <dbReference type="ARBA" id="ARBA00023015"/>
    </source>
</evidence>
<keyword evidence="12" id="KW-0175">Coiled coil</keyword>
<keyword evidence="6" id="KW-0227">DNA damage</keyword>
<keyword evidence="13" id="KW-0103">Bromodomain</keyword>
<dbReference type="EMBL" id="SWLE01000003">
    <property type="protein sequence ID" value="TNN01484.1"/>
    <property type="molecule type" value="Genomic_DNA"/>
</dbReference>
<proteinExistence type="inferred from homology"/>
<dbReference type="CDD" id="cd15628">
    <property type="entry name" value="PHD_BAZ1B"/>
    <property type="match status" value="1"/>
</dbReference>
<gene>
    <name evidence="24" type="ORF">fugu_010866</name>
</gene>
<dbReference type="GO" id="GO:0008270">
    <property type="term" value="F:zinc ion binding"/>
    <property type="evidence" value="ECO:0007669"/>
    <property type="project" value="UniProtKB-KW"/>
</dbReference>
<accession>A0A4Z2CBG0</accession>
<feature type="domain" description="PHD-type" evidence="23">
    <location>
        <begin position="5"/>
        <end position="55"/>
    </location>
</feature>
<evidence type="ECO:0000256" key="14">
    <source>
        <dbReference type="ARBA" id="ARBA00023137"/>
    </source>
</evidence>
<evidence type="ECO:0000256" key="4">
    <source>
        <dbReference type="ARBA" id="ARBA00022723"/>
    </source>
</evidence>
<dbReference type="FunFam" id="3.30.40.10:FF:000131">
    <property type="entry name" value="tyrosine-protein kinase BAZ1B isoform X1"/>
    <property type="match status" value="1"/>
</dbReference>
<dbReference type="GO" id="GO:0004715">
    <property type="term" value="F:non-membrane spanning protein tyrosine kinase activity"/>
    <property type="evidence" value="ECO:0007669"/>
    <property type="project" value="UniProtKB-EC"/>
</dbReference>
<evidence type="ECO:0000256" key="22">
    <source>
        <dbReference type="SAM" id="MobiDB-lite"/>
    </source>
</evidence>
<evidence type="ECO:0000256" key="20">
    <source>
        <dbReference type="ARBA" id="ARBA00076449"/>
    </source>
</evidence>
<dbReference type="EC" id="2.7.10.2" evidence="2"/>
<protein>
    <recommendedName>
        <fullName evidence="19">Tyrosine-protein kinase BAZ1B</fullName>
        <ecNumber evidence="2">2.7.10.2</ecNumber>
    </recommendedName>
    <alternativeName>
        <fullName evidence="20">Bromodomain adjacent to zinc finger domain protein 1B</fullName>
    </alternativeName>
</protein>
<dbReference type="InterPro" id="IPR047256">
    <property type="entry name" value="BAZ1B_PHD"/>
</dbReference>
<dbReference type="GO" id="GO:0005524">
    <property type="term" value="F:ATP binding"/>
    <property type="evidence" value="ECO:0007669"/>
    <property type="project" value="UniProtKB-KW"/>
</dbReference>
<dbReference type="PANTHER" id="PTHR46802">
    <property type="entry name" value="TYROSINE-PROTEIN KINASE BAZ1B"/>
    <property type="match status" value="1"/>
</dbReference>
<keyword evidence="11" id="KW-0805">Transcription regulation</keyword>
<dbReference type="SUPFAM" id="SSF57903">
    <property type="entry name" value="FYVE/PHD zinc finger"/>
    <property type="match status" value="1"/>
</dbReference>
<dbReference type="SMART" id="SM00249">
    <property type="entry name" value="PHD"/>
    <property type="match status" value="1"/>
</dbReference>
<comment type="cofactor">
    <cofactor evidence="1">
        <name>Mn(2+)</name>
        <dbReference type="ChEBI" id="CHEBI:29035"/>
    </cofactor>
</comment>
<dbReference type="InterPro" id="IPR011011">
    <property type="entry name" value="Znf_FYVE_PHD"/>
</dbReference>
<sequence>MSAENARCKVCRKKGDDEKLILCDECNKAFHLFCLRPALYRIPVGEWRCLACQPTVARRGSRSRNYNEDTDEEEDEEGSEEEDSEEEEDDEEENEYKALGHSLRPRKKPKQASSQQKPSKKSKKPSGRSRLQAQDWTQQPCGHRRTGATELPDGSEQAEAGVGEVCGDH</sequence>
<evidence type="ECO:0000256" key="9">
    <source>
        <dbReference type="ARBA" id="ARBA00022833"/>
    </source>
</evidence>
<evidence type="ECO:0000256" key="5">
    <source>
        <dbReference type="ARBA" id="ARBA00022741"/>
    </source>
</evidence>
<evidence type="ECO:0000256" key="6">
    <source>
        <dbReference type="ARBA" id="ARBA00022763"/>
    </source>
</evidence>